<dbReference type="PANTHER" id="PTHR11328:SF24">
    <property type="entry name" value="MAJOR FACILITATOR SUPERFAMILY (MFS) PROFILE DOMAIN-CONTAINING PROTEIN"/>
    <property type="match status" value="1"/>
</dbReference>
<dbReference type="Gene3D" id="1.20.1250.20">
    <property type="entry name" value="MFS general substrate transporter like domains"/>
    <property type="match status" value="1"/>
</dbReference>
<dbReference type="InterPro" id="IPR036259">
    <property type="entry name" value="MFS_trans_sf"/>
</dbReference>
<dbReference type="InterPro" id="IPR039672">
    <property type="entry name" value="MFS_2"/>
</dbReference>
<dbReference type="GO" id="GO:0005886">
    <property type="term" value="C:plasma membrane"/>
    <property type="evidence" value="ECO:0007669"/>
    <property type="project" value="TreeGrafter"/>
</dbReference>
<feature type="transmembrane region" description="Helical" evidence="2">
    <location>
        <begin position="437"/>
        <end position="455"/>
    </location>
</feature>
<feature type="transmembrane region" description="Helical" evidence="2">
    <location>
        <begin position="45"/>
        <end position="65"/>
    </location>
</feature>
<dbReference type="Pfam" id="PF13347">
    <property type="entry name" value="MFS_2"/>
    <property type="match status" value="1"/>
</dbReference>
<dbReference type="EMBL" id="LSNE01000007">
    <property type="protein sequence ID" value="KXI28244.1"/>
    <property type="molecule type" value="Genomic_DNA"/>
</dbReference>
<name>A0A135ZZ55_9ALTE</name>
<feature type="transmembrane region" description="Helical" evidence="2">
    <location>
        <begin position="259"/>
        <end position="278"/>
    </location>
</feature>
<feature type="transmembrane region" description="Helical" evidence="2">
    <location>
        <begin position="348"/>
        <end position="367"/>
    </location>
</feature>
<feature type="transmembrane region" description="Helical" evidence="2">
    <location>
        <begin position="12"/>
        <end position="39"/>
    </location>
</feature>
<gene>
    <name evidence="3" type="ORF">AX660_17860</name>
</gene>
<keyword evidence="2" id="KW-0812">Transmembrane</keyword>
<reference evidence="4" key="1">
    <citation type="submission" date="2016-02" db="EMBL/GenBank/DDBJ databases">
        <authorList>
            <person name="Schultz-Johansen M."/>
            <person name="Glaring M.A."/>
            <person name="Bech P.K."/>
            <person name="Stougaard P."/>
        </authorList>
    </citation>
    <scope>NUCLEOTIDE SEQUENCE [LARGE SCALE GENOMIC DNA]</scope>
    <source>
        <strain evidence="4">S66</strain>
    </source>
</reference>
<dbReference type="OrthoDB" id="181905at2"/>
<feature type="transmembrane region" description="Helical" evidence="2">
    <location>
        <begin position="319"/>
        <end position="342"/>
    </location>
</feature>
<keyword evidence="2" id="KW-0472">Membrane</keyword>
<accession>A0A135ZZ55</accession>
<organism evidence="3 4">
    <name type="scientific">Paraglaciecola hydrolytica</name>
    <dbReference type="NCBI Taxonomy" id="1799789"/>
    <lineage>
        <taxon>Bacteria</taxon>
        <taxon>Pseudomonadati</taxon>
        <taxon>Pseudomonadota</taxon>
        <taxon>Gammaproteobacteria</taxon>
        <taxon>Alteromonadales</taxon>
        <taxon>Alteromonadaceae</taxon>
        <taxon>Paraglaciecola</taxon>
    </lineage>
</organism>
<comment type="similarity">
    <text evidence="1">Belongs to the sodium:galactoside symporter (TC 2.A.2) family.</text>
</comment>
<evidence type="ECO:0000256" key="1">
    <source>
        <dbReference type="ARBA" id="ARBA00009617"/>
    </source>
</evidence>
<evidence type="ECO:0000313" key="3">
    <source>
        <dbReference type="EMBL" id="KXI28244.1"/>
    </source>
</evidence>
<protein>
    <submittedName>
        <fullName evidence="3">MFS transporter</fullName>
    </submittedName>
</protein>
<dbReference type="GO" id="GO:0015293">
    <property type="term" value="F:symporter activity"/>
    <property type="evidence" value="ECO:0007669"/>
    <property type="project" value="InterPro"/>
</dbReference>
<evidence type="ECO:0000256" key="2">
    <source>
        <dbReference type="SAM" id="Phobius"/>
    </source>
</evidence>
<dbReference type="RefSeq" id="WP_068378352.1">
    <property type="nucleotide sequence ID" value="NZ_LSNE01000007.1"/>
</dbReference>
<keyword evidence="4" id="KW-1185">Reference proteome</keyword>
<feature type="transmembrane region" description="Helical" evidence="2">
    <location>
        <begin position="181"/>
        <end position="202"/>
    </location>
</feature>
<dbReference type="SUPFAM" id="SSF103473">
    <property type="entry name" value="MFS general substrate transporter"/>
    <property type="match status" value="1"/>
</dbReference>
<keyword evidence="2" id="KW-1133">Transmembrane helix</keyword>
<feature type="transmembrane region" description="Helical" evidence="2">
    <location>
        <begin position="290"/>
        <end position="312"/>
    </location>
</feature>
<sequence length="524" mass="57713">MKERKIGLINYTAYGLGDVLGAGSMAVISTWVLFFYTTYCNLGPLQAGIIFASARIIDAIASPLIGYLSDNADSTRLGRRFGRRRIFLLIAIPLLPSFALMWVSGQHFMYYLCTYIFFELVYASVLIPYETLAAEMTDDFRKKGMFAGSRILVGHMSAIAATILPAWIVSALGGQDSPDTFLIMGGIFSVAFMIVVGLVYIFTWERTKSAEELAQPKVEKTSLLKVFSKLYKGLGFTLKIRAFRLHLGMYLGGYISQDIFNAAFTYFAAFALGGMFAYSASESLSLTSYLMAAIFSVQTLAVGAVFACVALLPKFFPALTYRFAVVSYIIGIIGLASFYYFAPESQTGQISWLVIALIFAGIGRGILNYIPWNTYNYMADVDQIVTGQRREGSFAGVMTFVRKATQASAVFAVGAALEVGGLVKGERMQSADVMQSIVMIMTIGPILVLIFGYWVSTKFHLNTDTHTILMAEIGRFKQGERQPSDPQTQAIIEDLTGWKYEQLWGNNTLGMGPVMAEKKIVGEV</sequence>
<comment type="caution">
    <text evidence="3">The sequence shown here is derived from an EMBL/GenBank/DDBJ whole genome shotgun (WGS) entry which is preliminary data.</text>
</comment>
<feature type="transmembrane region" description="Helical" evidence="2">
    <location>
        <begin position="86"/>
        <end position="103"/>
    </location>
</feature>
<feature type="transmembrane region" description="Helical" evidence="2">
    <location>
        <begin position="109"/>
        <end position="129"/>
    </location>
</feature>
<dbReference type="Proteomes" id="UP000070299">
    <property type="component" value="Unassembled WGS sequence"/>
</dbReference>
<dbReference type="GO" id="GO:0008643">
    <property type="term" value="P:carbohydrate transport"/>
    <property type="evidence" value="ECO:0007669"/>
    <property type="project" value="InterPro"/>
</dbReference>
<proteinExistence type="inferred from homology"/>
<dbReference type="PANTHER" id="PTHR11328">
    <property type="entry name" value="MAJOR FACILITATOR SUPERFAMILY DOMAIN-CONTAINING PROTEIN"/>
    <property type="match status" value="1"/>
</dbReference>
<evidence type="ECO:0000313" key="4">
    <source>
        <dbReference type="Proteomes" id="UP000070299"/>
    </source>
</evidence>
<feature type="transmembrane region" description="Helical" evidence="2">
    <location>
        <begin position="150"/>
        <end position="169"/>
    </location>
</feature>
<dbReference type="STRING" id="1799789.AX660_17860"/>
<dbReference type="AlphaFoldDB" id="A0A135ZZ55"/>